<reference evidence="2" key="1">
    <citation type="journal article" date="2012" name="J. Bacteriol.">
        <title>Complete genome sequence of phototrophic betaproteobacterium Rubrivivax gelatinosus IL144.</title>
        <authorList>
            <person name="Nagashima S."/>
            <person name="Kamimura A."/>
            <person name="Shimizu T."/>
            <person name="Nakamura-isaki S."/>
            <person name="Aono E."/>
            <person name="Sakamoto K."/>
            <person name="Ichikawa N."/>
            <person name="Nakazawa H."/>
            <person name="Sekine M."/>
            <person name="Yamazaki S."/>
            <person name="Fujita N."/>
            <person name="Shimada K."/>
            <person name="Hanada S."/>
            <person name="Nagashima K.V.P."/>
        </authorList>
    </citation>
    <scope>NUCLEOTIDE SEQUENCE [LARGE SCALE GENOMIC DNA]</scope>
    <source>
        <strain evidence="2">IL144</strain>
    </source>
</reference>
<organism evidence="2 3">
    <name type="scientific">Rubrivivax gelatinosus (strain NBRC 100245 / IL144)</name>
    <dbReference type="NCBI Taxonomy" id="983917"/>
    <lineage>
        <taxon>Bacteria</taxon>
        <taxon>Pseudomonadati</taxon>
        <taxon>Pseudomonadota</taxon>
        <taxon>Betaproteobacteria</taxon>
        <taxon>Burkholderiales</taxon>
        <taxon>Sphaerotilaceae</taxon>
        <taxon>Rubrivivax</taxon>
    </lineage>
</organism>
<dbReference type="EMBL" id="AP012320">
    <property type="protein sequence ID" value="BAL97618.1"/>
    <property type="molecule type" value="Genomic_DNA"/>
</dbReference>
<keyword evidence="3" id="KW-1185">Reference proteome</keyword>
<evidence type="ECO:0000313" key="2">
    <source>
        <dbReference type="EMBL" id="BAL97618.1"/>
    </source>
</evidence>
<dbReference type="HOGENOM" id="CLU_2411358_0_0_4"/>
<gene>
    <name evidence="2" type="ordered locus">RGE_42820</name>
</gene>
<dbReference type="STRING" id="983917.RGE_42820"/>
<proteinExistence type="predicted"/>
<sequence length="92" mass="9288">MFPAGGAGRAVAAGSFEVALNHLVDSGAVPLDAFDAFYRNDETGAPAVSPAVLLKAVLLGYSRGLVSSRAIASACQRLVTSTPSPSPPRCNG</sequence>
<dbReference type="eggNOG" id="COG3666">
    <property type="taxonomic scope" value="Bacteria"/>
</dbReference>
<dbReference type="RefSeq" id="WP_014430467.1">
    <property type="nucleotide sequence ID" value="NC_017075.1"/>
</dbReference>
<dbReference type="KEGG" id="rge:RGE_42820"/>
<accession>I0HX81</accession>
<dbReference type="Pfam" id="PF05598">
    <property type="entry name" value="DUF772"/>
    <property type="match status" value="1"/>
</dbReference>
<dbReference type="InterPro" id="IPR008490">
    <property type="entry name" value="Transposase_InsH_N"/>
</dbReference>
<protein>
    <submittedName>
        <fullName evidence="2">Putative transposase</fullName>
    </submittedName>
</protein>
<dbReference type="Proteomes" id="UP000007883">
    <property type="component" value="Chromosome"/>
</dbReference>
<dbReference type="PATRIC" id="fig|983917.3.peg.4168"/>
<dbReference type="AlphaFoldDB" id="I0HX81"/>
<name>I0HX81_RUBGI</name>
<evidence type="ECO:0000259" key="1">
    <source>
        <dbReference type="Pfam" id="PF05598"/>
    </source>
</evidence>
<feature type="domain" description="Transposase InsH N-terminal" evidence="1">
    <location>
        <begin position="12"/>
        <end position="77"/>
    </location>
</feature>
<evidence type="ECO:0000313" key="3">
    <source>
        <dbReference type="Proteomes" id="UP000007883"/>
    </source>
</evidence>